<evidence type="ECO:0000313" key="3">
    <source>
        <dbReference type="Proteomes" id="UP000467840"/>
    </source>
</evidence>
<feature type="compositionally biased region" description="Acidic residues" evidence="1">
    <location>
        <begin position="320"/>
        <end position="333"/>
    </location>
</feature>
<feature type="compositionally biased region" description="Low complexity" evidence="1">
    <location>
        <begin position="334"/>
        <end position="345"/>
    </location>
</feature>
<name>A0A6A6K1D5_HEVBR</name>
<evidence type="ECO:0000313" key="2">
    <source>
        <dbReference type="EMBL" id="KAF2282447.1"/>
    </source>
</evidence>
<evidence type="ECO:0000256" key="1">
    <source>
        <dbReference type="SAM" id="MobiDB-lite"/>
    </source>
</evidence>
<dbReference type="Proteomes" id="UP000467840">
    <property type="component" value="Unassembled WGS sequence"/>
</dbReference>
<feature type="region of interest" description="Disordered" evidence="1">
    <location>
        <begin position="221"/>
        <end position="267"/>
    </location>
</feature>
<reference evidence="2 3" key="1">
    <citation type="journal article" date="2020" name="Mol. Plant">
        <title>The Chromosome-Based Rubber Tree Genome Provides New Insights into Spurge Genome Evolution and Rubber Biosynthesis.</title>
        <authorList>
            <person name="Liu J."/>
            <person name="Shi C."/>
            <person name="Shi C.C."/>
            <person name="Li W."/>
            <person name="Zhang Q.J."/>
            <person name="Zhang Y."/>
            <person name="Li K."/>
            <person name="Lu H.F."/>
            <person name="Shi C."/>
            <person name="Zhu S.T."/>
            <person name="Xiao Z.Y."/>
            <person name="Nan H."/>
            <person name="Yue Y."/>
            <person name="Zhu X.G."/>
            <person name="Wu Y."/>
            <person name="Hong X.N."/>
            <person name="Fan G.Y."/>
            <person name="Tong Y."/>
            <person name="Zhang D."/>
            <person name="Mao C.L."/>
            <person name="Liu Y.L."/>
            <person name="Hao S.J."/>
            <person name="Liu W.Q."/>
            <person name="Lv M.Q."/>
            <person name="Zhang H.B."/>
            <person name="Liu Y."/>
            <person name="Hu-Tang G.R."/>
            <person name="Wang J.P."/>
            <person name="Wang J.H."/>
            <person name="Sun Y.H."/>
            <person name="Ni S.B."/>
            <person name="Chen W.B."/>
            <person name="Zhang X.C."/>
            <person name="Jiao Y.N."/>
            <person name="Eichler E.E."/>
            <person name="Li G.H."/>
            <person name="Liu X."/>
            <person name="Gao L.Z."/>
        </authorList>
    </citation>
    <scope>NUCLEOTIDE SEQUENCE [LARGE SCALE GENOMIC DNA]</scope>
    <source>
        <strain evidence="3">cv. GT1</strain>
        <tissue evidence="2">Leaf</tissue>
    </source>
</reference>
<feature type="compositionally biased region" description="Low complexity" evidence="1">
    <location>
        <begin position="234"/>
        <end position="247"/>
    </location>
</feature>
<feature type="region of interest" description="Disordered" evidence="1">
    <location>
        <begin position="320"/>
        <end position="345"/>
    </location>
</feature>
<comment type="caution">
    <text evidence="2">The sequence shown here is derived from an EMBL/GenBank/DDBJ whole genome shotgun (WGS) entry which is preliminary data.</text>
</comment>
<feature type="compositionally biased region" description="Pro residues" evidence="1">
    <location>
        <begin position="248"/>
        <end position="259"/>
    </location>
</feature>
<protein>
    <submittedName>
        <fullName evidence="2">Uncharacterized protein</fullName>
    </submittedName>
</protein>
<keyword evidence="3" id="KW-1185">Reference proteome</keyword>
<sequence>MAYEDFDFGADVAAAAGKVFVNPEPGPHDSVITGIVHVGSFADVFTEGNKKDPKPPANFVLIQTTLMGEDDKNEDGSRIQKWQAMPLKKGDRANLTKFMAAVDPAGKLKGFDDVIGVPVVTTWKANEKKGKNDDGTWKAVNLTGYTAATGRTASLIVADFQQEDIKPIGHVRFENITLDVLEEIPGYLISQYSCLRKMVKPQLCWFSRETIINAKRAEDPKWKVKQDGDDEGGSESQSNGSSQAASDVPPPPEEVPPPADMTKKQHKRTSTAWATWLKVWRSLRHSSLGLADKALMGKANVVAGYLDWIAAGRPVKELEAEAPEAEGTTEAEEAAPAVLPEGEDF</sequence>
<dbReference type="AlphaFoldDB" id="A0A6A6K1D5"/>
<dbReference type="EMBL" id="JAAGAX010000205">
    <property type="protein sequence ID" value="KAF2282447.1"/>
    <property type="molecule type" value="Genomic_DNA"/>
</dbReference>
<proteinExistence type="predicted"/>
<gene>
    <name evidence="2" type="ORF">GH714_043918</name>
</gene>
<accession>A0A6A6K1D5</accession>
<organism evidence="2 3">
    <name type="scientific">Hevea brasiliensis</name>
    <name type="common">Para rubber tree</name>
    <name type="synonym">Siphonia brasiliensis</name>
    <dbReference type="NCBI Taxonomy" id="3981"/>
    <lineage>
        <taxon>Eukaryota</taxon>
        <taxon>Viridiplantae</taxon>
        <taxon>Streptophyta</taxon>
        <taxon>Embryophyta</taxon>
        <taxon>Tracheophyta</taxon>
        <taxon>Spermatophyta</taxon>
        <taxon>Magnoliopsida</taxon>
        <taxon>eudicotyledons</taxon>
        <taxon>Gunneridae</taxon>
        <taxon>Pentapetalae</taxon>
        <taxon>rosids</taxon>
        <taxon>fabids</taxon>
        <taxon>Malpighiales</taxon>
        <taxon>Euphorbiaceae</taxon>
        <taxon>Crotonoideae</taxon>
        <taxon>Micrandreae</taxon>
        <taxon>Hevea</taxon>
    </lineage>
</organism>